<dbReference type="PANTHER" id="PTHR47691">
    <property type="entry name" value="REGULATOR-RELATED"/>
    <property type="match status" value="1"/>
</dbReference>
<accession>A0A941IJJ6</accession>
<dbReference type="Gene3D" id="3.40.50.300">
    <property type="entry name" value="P-loop containing nucleotide triphosphate hydrolases"/>
    <property type="match status" value="1"/>
</dbReference>
<gene>
    <name evidence="3" type="ORF">KDK95_16590</name>
</gene>
<evidence type="ECO:0000313" key="4">
    <source>
        <dbReference type="Proteomes" id="UP000676325"/>
    </source>
</evidence>
<keyword evidence="3" id="KW-0067">ATP-binding</keyword>
<keyword evidence="4" id="KW-1185">Reference proteome</keyword>
<dbReference type="EMBL" id="JAGSOH010000045">
    <property type="protein sequence ID" value="MBR7827937.1"/>
    <property type="molecule type" value="Genomic_DNA"/>
</dbReference>
<reference evidence="3" key="1">
    <citation type="submission" date="2021-04" db="EMBL/GenBank/DDBJ databases">
        <title>Genome based classification of Actinospica acidithermotolerans sp. nov., an actinobacterium isolated from an Indonesian hot spring.</title>
        <authorList>
            <person name="Kusuma A.B."/>
            <person name="Putra K.E."/>
            <person name="Nafisah S."/>
            <person name="Loh J."/>
            <person name="Nouioui I."/>
            <person name="Goodfellow M."/>
        </authorList>
    </citation>
    <scope>NUCLEOTIDE SEQUENCE</scope>
    <source>
        <strain evidence="3">MGRD01-02</strain>
    </source>
</reference>
<keyword evidence="1" id="KW-0812">Transmembrane</keyword>
<proteinExistence type="predicted"/>
<dbReference type="GO" id="GO:0005524">
    <property type="term" value="F:ATP binding"/>
    <property type="evidence" value="ECO:0007669"/>
    <property type="project" value="UniProtKB-KW"/>
</dbReference>
<dbReference type="InterPro" id="IPR003593">
    <property type="entry name" value="AAA+_ATPase"/>
</dbReference>
<feature type="domain" description="AAA+ ATPase" evidence="2">
    <location>
        <begin position="118"/>
        <end position="248"/>
    </location>
</feature>
<dbReference type="SMART" id="SM00382">
    <property type="entry name" value="AAA"/>
    <property type="match status" value="1"/>
</dbReference>
<sequence length="928" mass="101434">MRRLRRKISRRARLIALAITGFALISVAPLGGLFATWTTAKSLQVYATLGGGVLAAVAAMMATKDEPRGQIPRRLPKGAEVFIGRERDLEKLHALYAEQTVAGPSRSAASVSSGHSARARTILIHGQPGVGKRELARAFAASIEADHPDGSLYFDLATATVPKGPGEVLGAMLLALGVEPGATTEERIRQFLTRTSRRDVLILLENATDLDQVKNLVPNHPGCTVVITSQRTLGGSFGPRSIRISLPDSSSAARMLYAHGSLRANTDPLEVAEVIELCGRLPSALHVGGQLIAGDPTALADLPARLGPEHGRLRALCGVDGPVEQEIRQSYDRLGQREQRALRHLALVDSTTFLPWVLIPLLGLTYDEATAVMKRLAEVELVQRVAADRLLGIYRYRLHALTRSFARTELDERETTAEQETARQNLDTRFLAVTELILARLEPQPAGLGAVGPLPVPGFEHAIVQLSTHPDHWVRAEYGNLVRGVEIAYQEKNWALCWRIGARLGGCVPQYVDMADCRRAFTKAYKAANADGSNSGGIRVKIAHAAYLGAVENYAAALNLLAEVDQLISAYTPATAEDPNPHSLRAAQLRTEGEIWLQAACYHRGQARLHTALEQAQACDDETERRRIEVLAAEAASALSPEQWLTEPAHAGPGPTDDRALFRTYLARAEWARRKMRWDEARTSLTSARDVNHGDARRRAAVEYRFAKLRLSQCRDAESPNLQAEHAADALVHAATAAYRFNRMDNHAGEIRARCMIVLAYIEIGELEEAALHSAQARQKLETLRAVPGDAGESVSALGARIDRAEGLLEYCSRQFTNARMHLSHAHQAFTELGDWWAAAECELYLGLVMHELGETTKANARLWAARDAFEICGDEFNLSRVKDALAAIALDATPNRRPRRGPAVKSRSLAIYAGAGARRSGRRNNAR</sequence>
<keyword evidence="3" id="KW-0547">Nucleotide-binding</keyword>
<comment type="caution">
    <text evidence="3">The sequence shown here is derived from an EMBL/GenBank/DDBJ whole genome shotgun (WGS) entry which is preliminary data.</text>
</comment>
<keyword evidence="1" id="KW-0472">Membrane</keyword>
<dbReference type="InterPro" id="IPR027417">
    <property type="entry name" value="P-loop_NTPase"/>
</dbReference>
<dbReference type="Proteomes" id="UP000676325">
    <property type="component" value="Unassembled WGS sequence"/>
</dbReference>
<dbReference type="SUPFAM" id="SSF52540">
    <property type="entry name" value="P-loop containing nucleoside triphosphate hydrolases"/>
    <property type="match status" value="1"/>
</dbReference>
<organism evidence="3 4">
    <name type="scientific">Actinospica acidithermotolerans</name>
    <dbReference type="NCBI Taxonomy" id="2828514"/>
    <lineage>
        <taxon>Bacteria</taxon>
        <taxon>Bacillati</taxon>
        <taxon>Actinomycetota</taxon>
        <taxon>Actinomycetes</taxon>
        <taxon>Catenulisporales</taxon>
        <taxon>Actinospicaceae</taxon>
        <taxon>Actinospica</taxon>
    </lineage>
</organism>
<name>A0A941IJJ6_9ACTN</name>
<dbReference type="RefSeq" id="WP_212519078.1">
    <property type="nucleotide sequence ID" value="NZ_JAGSOH010000045.1"/>
</dbReference>
<protein>
    <submittedName>
        <fullName evidence="3">ATP-binding protein</fullName>
    </submittedName>
</protein>
<evidence type="ECO:0000256" key="1">
    <source>
        <dbReference type="SAM" id="Phobius"/>
    </source>
</evidence>
<evidence type="ECO:0000259" key="2">
    <source>
        <dbReference type="SMART" id="SM00382"/>
    </source>
</evidence>
<dbReference type="AlphaFoldDB" id="A0A941IJJ6"/>
<keyword evidence="1" id="KW-1133">Transmembrane helix</keyword>
<dbReference type="PANTHER" id="PTHR47691:SF3">
    <property type="entry name" value="HTH-TYPE TRANSCRIPTIONAL REGULATOR RV0890C-RELATED"/>
    <property type="match status" value="1"/>
</dbReference>
<evidence type="ECO:0000313" key="3">
    <source>
        <dbReference type="EMBL" id="MBR7827937.1"/>
    </source>
</evidence>
<feature type="transmembrane region" description="Helical" evidence="1">
    <location>
        <begin position="12"/>
        <end position="37"/>
    </location>
</feature>